<name>A0A1H4J6R2_9PSED</name>
<reference evidence="10" key="1">
    <citation type="submission" date="2016-10" db="EMBL/GenBank/DDBJ databases">
        <authorList>
            <person name="Varghese N."/>
            <person name="Submissions S."/>
        </authorList>
    </citation>
    <scope>NUCLEOTIDE SEQUENCE [LARGE SCALE GENOMIC DNA]</scope>
    <source>
        <strain evidence="10">DSM 9751</strain>
    </source>
</reference>
<dbReference type="Proteomes" id="UP000198982">
    <property type="component" value="Unassembled WGS sequence"/>
</dbReference>
<comment type="catalytic activity">
    <reaction evidence="7 8">
        <text>guanosine(966) in 16S rRNA + S-adenosyl-L-methionine = N(2)-methylguanosine(966) in 16S rRNA + S-adenosyl-L-homocysteine + H(+)</text>
        <dbReference type="Rhea" id="RHEA:23548"/>
        <dbReference type="Rhea" id="RHEA-COMP:10211"/>
        <dbReference type="Rhea" id="RHEA-COMP:10212"/>
        <dbReference type="ChEBI" id="CHEBI:15378"/>
        <dbReference type="ChEBI" id="CHEBI:57856"/>
        <dbReference type="ChEBI" id="CHEBI:59789"/>
        <dbReference type="ChEBI" id="CHEBI:74269"/>
        <dbReference type="ChEBI" id="CHEBI:74481"/>
        <dbReference type="EC" id="2.1.1.171"/>
    </reaction>
</comment>
<evidence type="ECO:0000256" key="3">
    <source>
        <dbReference type="ARBA" id="ARBA00012141"/>
    </source>
</evidence>
<evidence type="ECO:0000313" key="10">
    <source>
        <dbReference type="Proteomes" id="UP000198982"/>
    </source>
</evidence>
<protein>
    <recommendedName>
        <fullName evidence="4 8">Ribosomal RNA small subunit methyltransferase D</fullName>
        <ecNumber evidence="3 8">2.1.1.171</ecNumber>
    </recommendedName>
</protein>
<dbReference type="PANTHER" id="PTHR43542:SF1">
    <property type="entry name" value="METHYLTRANSFERASE"/>
    <property type="match status" value="1"/>
</dbReference>
<dbReference type="Gene3D" id="3.40.50.150">
    <property type="entry name" value="Vaccinia Virus protein VP39"/>
    <property type="match status" value="1"/>
</dbReference>
<evidence type="ECO:0000313" key="9">
    <source>
        <dbReference type="EMBL" id="SEB41953.1"/>
    </source>
</evidence>
<dbReference type="GO" id="GO:0003676">
    <property type="term" value="F:nucleic acid binding"/>
    <property type="evidence" value="ECO:0007669"/>
    <property type="project" value="InterPro"/>
</dbReference>
<sequence length="206" mass="22627">MARPARPSKKPVHNQHNGVGQLRIIGGEWRSRKLSFPDLPGLRPTPDRVRETLFNWLAPYVAGAKVIDLFAGSGAVFLEALSRGAATGLALDSSSVAISSLREHLGTLRCTVGQAQTADALRYLETQPATRFDLAFLDPPFNQNLLPAACALLEERGWLADDAWIYTESETAPSTLGLPGSWRLHREQKSGQVYYSLWQRMADNAA</sequence>
<dbReference type="InterPro" id="IPR004398">
    <property type="entry name" value="RNA_MeTrfase_RsmD"/>
</dbReference>
<dbReference type="CDD" id="cd02440">
    <property type="entry name" value="AdoMet_MTases"/>
    <property type="match status" value="1"/>
</dbReference>
<evidence type="ECO:0000256" key="2">
    <source>
        <dbReference type="ARBA" id="ARBA00005269"/>
    </source>
</evidence>
<dbReference type="RefSeq" id="WP_092308742.1">
    <property type="nucleotide sequence ID" value="NZ_FNTJ01000001.1"/>
</dbReference>
<evidence type="ECO:0000256" key="8">
    <source>
        <dbReference type="PIRNR" id="PIRNR004553"/>
    </source>
</evidence>
<keyword evidence="8" id="KW-0698">rRNA processing</keyword>
<dbReference type="InterPro" id="IPR002052">
    <property type="entry name" value="DNA_methylase_N6_adenine_CS"/>
</dbReference>
<keyword evidence="10" id="KW-1185">Reference proteome</keyword>
<evidence type="ECO:0000256" key="7">
    <source>
        <dbReference type="ARBA" id="ARBA00048326"/>
    </source>
</evidence>
<proteinExistence type="inferred from homology"/>
<dbReference type="NCBIfam" id="TIGR00095">
    <property type="entry name" value="16S rRNA (guanine(966)-N(2))-methyltransferase RsmD"/>
    <property type="match status" value="1"/>
</dbReference>
<dbReference type="EC" id="2.1.1.171" evidence="3 8"/>
<organism evidence="9 10">
    <name type="scientific">Pseudomonas saponiphila</name>
    <dbReference type="NCBI Taxonomy" id="556534"/>
    <lineage>
        <taxon>Bacteria</taxon>
        <taxon>Pseudomonadati</taxon>
        <taxon>Pseudomonadota</taxon>
        <taxon>Gammaproteobacteria</taxon>
        <taxon>Pseudomonadales</taxon>
        <taxon>Pseudomonadaceae</taxon>
        <taxon>Pseudomonas</taxon>
    </lineage>
</organism>
<accession>A0A1H4J6R2</accession>
<keyword evidence="5 8" id="KW-0489">Methyltransferase</keyword>
<dbReference type="InterPro" id="IPR029063">
    <property type="entry name" value="SAM-dependent_MTases_sf"/>
</dbReference>
<dbReference type="PIRSF" id="PIRSF004553">
    <property type="entry name" value="CHP00095"/>
    <property type="match status" value="1"/>
</dbReference>
<keyword evidence="6 8" id="KW-0808">Transferase</keyword>
<keyword evidence="8" id="KW-0949">S-adenosyl-L-methionine</keyword>
<evidence type="ECO:0000256" key="6">
    <source>
        <dbReference type="ARBA" id="ARBA00022679"/>
    </source>
</evidence>
<dbReference type="PROSITE" id="PS00092">
    <property type="entry name" value="N6_MTASE"/>
    <property type="match status" value="1"/>
</dbReference>
<comment type="function">
    <text evidence="1 8">Specifically methylates the guanine in position 966 of 16S rRNA in the assembled 30S particle.</text>
</comment>
<dbReference type="EMBL" id="FNTJ01000001">
    <property type="protein sequence ID" value="SEB41953.1"/>
    <property type="molecule type" value="Genomic_DNA"/>
</dbReference>
<evidence type="ECO:0000256" key="5">
    <source>
        <dbReference type="ARBA" id="ARBA00022603"/>
    </source>
</evidence>
<evidence type="ECO:0000256" key="1">
    <source>
        <dbReference type="ARBA" id="ARBA00002649"/>
    </source>
</evidence>
<dbReference type="Pfam" id="PF03602">
    <property type="entry name" value="Cons_hypoth95"/>
    <property type="match status" value="1"/>
</dbReference>
<comment type="similarity">
    <text evidence="2 8">Belongs to the methyltransferase superfamily. RsmD family.</text>
</comment>
<evidence type="ECO:0000256" key="4">
    <source>
        <dbReference type="ARBA" id="ARBA00013682"/>
    </source>
</evidence>
<dbReference type="AlphaFoldDB" id="A0A1H4J6R2"/>
<dbReference type="GO" id="GO:0052913">
    <property type="term" value="F:16S rRNA (guanine(966)-N(2))-methyltransferase activity"/>
    <property type="evidence" value="ECO:0007669"/>
    <property type="project" value="UniProtKB-EC"/>
</dbReference>
<gene>
    <name evidence="9" type="ORF">SAMN05216178_0131</name>
</gene>
<dbReference type="SUPFAM" id="SSF53335">
    <property type="entry name" value="S-adenosyl-L-methionine-dependent methyltransferases"/>
    <property type="match status" value="1"/>
</dbReference>
<dbReference type="PANTHER" id="PTHR43542">
    <property type="entry name" value="METHYLTRANSFERASE"/>
    <property type="match status" value="1"/>
</dbReference>